<evidence type="ECO:0000256" key="1">
    <source>
        <dbReference type="SAM" id="MobiDB-lite"/>
    </source>
</evidence>
<dbReference type="KEGG" id="tbl:TBLA_0F03910"/>
<dbReference type="AlphaFoldDB" id="I2H6C3"/>
<feature type="compositionally biased region" description="Low complexity" evidence="1">
    <location>
        <begin position="86"/>
        <end position="109"/>
    </location>
</feature>
<proteinExistence type="predicted"/>
<name>I2H6C3_HENB6</name>
<feature type="region of interest" description="Disordered" evidence="1">
    <location>
        <begin position="169"/>
        <end position="203"/>
    </location>
</feature>
<sequence>MPSSSMSQPPAPAPASSSSASSGVSLAGRLRGRLLALSLPDVFVTSQSRDAAKDSSRDTSGPQSRVPRRASEPRRSKSKARRDQPSMSAFASASSVSVASGLVSSASKAAARDPPTPASTPRESPTPTPSPSRGRVVSLPPSSPPRDASLTSLPFPPFSSPGPFTPYYSGSGSGSGSGAGSGSASASASASAPTPTLHPTLPPTPSPQQCTLCDVDGAAVRLQCAHFCHLECLLGSFPRGPSAMALPSPLAIPRSFALPACLQCQLAHPDKVQRGRVFRTVPTCSSLLRQIEARAGVKLVEQSELDTQMQMEAEAQQLQPQEHSHGGSAPASPTEDPATLLAFAREEQLLNVYNSRPRDAAAAECSARTSRAHSHTHSRACNLEDSLAPRSRRGSAVRNDLLSQRLESARHKKKTWRWRHLIIQQRLARYFSLHLLPHRPLRAPLWLHSYCYCQICPLSMNNKPRQE</sequence>
<dbReference type="EMBL" id="HE806321">
    <property type="protein sequence ID" value="CCH61925.1"/>
    <property type="molecule type" value="Genomic_DNA"/>
</dbReference>
<feature type="region of interest" description="Disordered" evidence="1">
    <location>
        <begin position="43"/>
        <end position="156"/>
    </location>
</feature>
<accession>I2H6C3</accession>
<feature type="compositionally biased region" description="Low complexity" evidence="1">
    <location>
        <begin position="182"/>
        <end position="199"/>
    </location>
</feature>
<protein>
    <submittedName>
        <fullName evidence="2">Uncharacterized protein</fullName>
    </submittedName>
</protein>
<evidence type="ECO:0000313" key="3">
    <source>
        <dbReference type="Proteomes" id="UP000002866"/>
    </source>
</evidence>
<dbReference type="GeneID" id="14497034"/>
<organism evidence="2 3">
    <name type="scientific">Henningerozyma blattae (strain ATCC 34711 / CBS 6284 / DSM 70876 / NBRC 10599 / NRRL Y-10934 / UCD 77-7)</name>
    <name type="common">Yeast</name>
    <name type="synonym">Tetrapisispora blattae</name>
    <dbReference type="NCBI Taxonomy" id="1071380"/>
    <lineage>
        <taxon>Eukaryota</taxon>
        <taxon>Fungi</taxon>
        <taxon>Dikarya</taxon>
        <taxon>Ascomycota</taxon>
        <taxon>Saccharomycotina</taxon>
        <taxon>Saccharomycetes</taxon>
        <taxon>Saccharomycetales</taxon>
        <taxon>Saccharomycetaceae</taxon>
        <taxon>Henningerozyma</taxon>
    </lineage>
</organism>
<dbReference type="Proteomes" id="UP000002866">
    <property type="component" value="Chromosome 6"/>
</dbReference>
<reference evidence="2 3" key="1">
    <citation type="journal article" date="2011" name="Proc. Natl. Acad. Sci. U.S.A.">
        <title>Evolutionary erosion of yeast sex chromosomes by mating-type switching accidents.</title>
        <authorList>
            <person name="Gordon J.L."/>
            <person name="Armisen D."/>
            <person name="Proux-Wera E."/>
            <person name="Oheigeartaigh S.S."/>
            <person name="Byrne K.P."/>
            <person name="Wolfe K.H."/>
        </authorList>
    </citation>
    <scope>NUCLEOTIDE SEQUENCE [LARGE SCALE GENOMIC DNA]</scope>
    <source>
        <strain evidence="3">ATCC 34711 / CBS 6284 / DSM 70876 / NBRC 10599 / NRRL Y-10934 / UCD 77-7</strain>
    </source>
</reference>
<keyword evidence="3" id="KW-1185">Reference proteome</keyword>
<dbReference type="HOGENOM" id="CLU_585499_0_0_1"/>
<dbReference type="RefSeq" id="XP_004181444.1">
    <property type="nucleotide sequence ID" value="XM_004181396.1"/>
</dbReference>
<feature type="region of interest" description="Disordered" evidence="1">
    <location>
        <begin position="313"/>
        <end position="335"/>
    </location>
</feature>
<feature type="compositionally biased region" description="Low complexity" evidence="1">
    <location>
        <begin position="131"/>
        <end position="153"/>
    </location>
</feature>
<evidence type="ECO:0000313" key="2">
    <source>
        <dbReference type="EMBL" id="CCH61925.1"/>
    </source>
</evidence>
<feature type="compositionally biased region" description="Pro residues" evidence="1">
    <location>
        <begin position="114"/>
        <end position="130"/>
    </location>
</feature>
<gene>
    <name evidence="2" type="primary">TBLA0F03910</name>
    <name evidence="2" type="ORF">TBLA_0F03910</name>
</gene>
<dbReference type="InParanoid" id="I2H6C3"/>
<feature type="region of interest" description="Disordered" evidence="1">
    <location>
        <begin position="364"/>
        <end position="395"/>
    </location>
</feature>
<feature type="compositionally biased region" description="Gly residues" evidence="1">
    <location>
        <begin position="171"/>
        <end position="181"/>
    </location>
</feature>
<feature type="region of interest" description="Disordered" evidence="1">
    <location>
        <begin position="1"/>
        <end position="24"/>
    </location>
</feature>